<name>A0A0G1NJA1_9BACT</name>
<protein>
    <submittedName>
        <fullName evidence="1">Uncharacterized protein</fullName>
    </submittedName>
</protein>
<dbReference type="EMBL" id="LCLS01000036">
    <property type="protein sequence ID" value="KKU20561.1"/>
    <property type="molecule type" value="Genomic_DNA"/>
</dbReference>
<dbReference type="Proteomes" id="UP000034107">
    <property type="component" value="Unassembled WGS sequence"/>
</dbReference>
<sequence length="126" mass="13846">MKAKFYQLQSKLGLVKFLEMGAGEQDAETTTGKTDALLAGACYPPLDLTSIGLGKVYEYMFRGYGEGVAGLLLRIADALNQKEVRRHEIWTVDQTKDPPLLIGVTFTLSPHEVLFIVLDEINALAS</sequence>
<evidence type="ECO:0000313" key="1">
    <source>
        <dbReference type="EMBL" id="KKU20561.1"/>
    </source>
</evidence>
<gene>
    <name evidence="1" type="ORF">UX31_C0036G0005</name>
</gene>
<reference evidence="1 2" key="1">
    <citation type="journal article" date="2015" name="Nature">
        <title>rRNA introns, odd ribosomes, and small enigmatic genomes across a large radiation of phyla.</title>
        <authorList>
            <person name="Brown C.T."/>
            <person name="Hug L.A."/>
            <person name="Thomas B.C."/>
            <person name="Sharon I."/>
            <person name="Castelle C.J."/>
            <person name="Singh A."/>
            <person name="Wilkins M.J."/>
            <person name="Williams K.H."/>
            <person name="Banfield J.F."/>
        </authorList>
    </citation>
    <scope>NUCLEOTIDE SEQUENCE [LARGE SCALE GENOMIC DNA]</scope>
</reference>
<proteinExistence type="predicted"/>
<dbReference type="AlphaFoldDB" id="A0A0G1NJA1"/>
<accession>A0A0G1NJA1</accession>
<comment type="caution">
    <text evidence="1">The sequence shown here is derived from an EMBL/GenBank/DDBJ whole genome shotgun (WGS) entry which is preliminary data.</text>
</comment>
<organism evidence="1 2">
    <name type="scientific">Candidatus Nomurabacteria bacterium GW2011_GWA1_46_11</name>
    <dbReference type="NCBI Taxonomy" id="1618732"/>
    <lineage>
        <taxon>Bacteria</taxon>
        <taxon>Candidatus Nomuraibacteriota</taxon>
    </lineage>
</organism>
<evidence type="ECO:0000313" key="2">
    <source>
        <dbReference type="Proteomes" id="UP000034107"/>
    </source>
</evidence>